<gene>
    <name evidence="3" type="ORF">MPHL21000_12680</name>
</gene>
<evidence type="ECO:0000256" key="2">
    <source>
        <dbReference type="SAM" id="SignalP"/>
    </source>
</evidence>
<feature type="compositionally biased region" description="Pro residues" evidence="1">
    <location>
        <begin position="86"/>
        <end position="101"/>
    </location>
</feature>
<name>A0A5N5V2R1_MYCPH</name>
<feature type="signal peptide" evidence="2">
    <location>
        <begin position="1"/>
        <end position="21"/>
    </location>
</feature>
<feature type="compositionally biased region" description="Acidic residues" evidence="1">
    <location>
        <begin position="106"/>
        <end position="116"/>
    </location>
</feature>
<sequence>MGTSMLSARKLIIAGAFTAAATLVSLAPALITSGDLSAQDTKCVTGEEFDVYSGHCVPYLTPITPDTAGTSANACPEGVSGAECAPPTPVSTPATPTPFQPSPELQELEDVNTPDY</sequence>
<dbReference type="RefSeq" id="WP_126298365.1">
    <property type="nucleotide sequence ID" value="NZ_ANBO01000011.1"/>
</dbReference>
<dbReference type="GeneID" id="74304556"/>
<dbReference type="Proteomes" id="UP000325690">
    <property type="component" value="Unassembled WGS sequence"/>
</dbReference>
<protein>
    <submittedName>
        <fullName evidence="3">Intersectin-EH binding protein Ibp1</fullName>
    </submittedName>
</protein>
<reference evidence="3 4" key="1">
    <citation type="submission" date="2012-10" db="EMBL/GenBank/DDBJ databases">
        <title>The draft sequence of the Mycobacterium pheli genome.</title>
        <authorList>
            <person name="Pettersson B.M.F."/>
            <person name="Das S."/>
            <person name="Dasgupta S."/>
            <person name="Bhattacharya A."/>
            <person name="Kirsebom L.A."/>
        </authorList>
    </citation>
    <scope>NUCLEOTIDE SEQUENCE [LARGE SCALE GENOMIC DNA]</scope>
    <source>
        <strain evidence="3 4">CCUG 21000</strain>
    </source>
</reference>
<keyword evidence="4" id="KW-1185">Reference proteome</keyword>
<comment type="caution">
    <text evidence="3">The sequence shown here is derived from an EMBL/GenBank/DDBJ whole genome shotgun (WGS) entry which is preliminary data.</text>
</comment>
<proteinExistence type="predicted"/>
<organism evidence="3 4">
    <name type="scientific">Mycolicibacterium phlei DSM 43239 = CCUG 21000</name>
    <dbReference type="NCBI Taxonomy" id="1226750"/>
    <lineage>
        <taxon>Bacteria</taxon>
        <taxon>Bacillati</taxon>
        <taxon>Actinomycetota</taxon>
        <taxon>Actinomycetes</taxon>
        <taxon>Mycobacteriales</taxon>
        <taxon>Mycobacteriaceae</taxon>
        <taxon>Mycolicibacterium</taxon>
    </lineage>
</organism>
<accession>A0A5N5V2R1</accession>
<dbReference type="EMBL" id="ANBP01000014">
    <property type="protein sequence ID" value="KAB7756106.1"/>
    <property type="molecule type" value="Genomic_DNA"/>
</dbReference>
<keyword evidence="2" id="KW-0732">Signal</keyword>
<dbReference type="AlphaFoldDB" id="A0A5N5V2R1"/>
<evidence type="ECO:0000313" key="4">
    <source>
        <dbReference type="Proteomes" id="UP000325690"/>
    </source>
</evidence>
<feature type="chain" id="PRO_5038765248" evidence="2">
    <location>
        <begin position="22"/>
        <end position="116"/>
    </location>
</feature>
<evidence type="ECO:0000313" key="3">
    <source>
        <dbReference type="EMBL" id="KAB7756106.1"/>
    </source>
</evidence>
<feature type="region of interest" description="Disordered" evidence="1">
    <location>
        <begin position="73"/>
        <end position="116"/>
    </location>
</feature>
<evidence type="ECO:0000256" key="1">
    <source>
        <dbReference type="SAM" id="MobiDB-lite"/>
    </source>
</evidence>